<evidence type="ECO:0000313" key="2">
    <source>
        <dbReference type="Proteomes" id="UP001350005"/>
    </source>
</evidence>
<organism evidence="1 2">
    <name type="scientific">Chryseobacterium arthrosphaerae</name>
    <dbReference type="NCBI Taxonomy" id="651561"/>
    <lineage>
        <taxon>Bacteria</taxon>
        <taxon>Pseudomonadati</taxon>
        <taxon>Bacteroidota</taxon>
        <taxon>Flavobacteriia</taxon>
        <taxon>Flavobacteriales</taxon>
        <taxon>Weeksellaceae</taxon>
        <taxon>Chryseobacterium group</taxon>
        <taxon>Chryseobacterium</taxon>
    </lineage>
</organism>
<protein>
    <recommendedName>
        <fullName evidence="3">SprT-like domain-containing protein</fullName>
    </recommendedName>
</protein>
<name>A0ABU7QWB2_9FLAO</name>
<evidence type="ECO:0000313" key="1">
    <source>
        <dbReference type="EMBL" id="MEE6126862.1"/>
    </source>
</evidence>
<reference evidence="1 2" key="1">
    <citation type="submission" date="2024-01" db="EMBL/GenBank/DDBJ databases">
        <title>Whole genome of Chryseobacterium arthrosphaerae NNCa 2741.</title>
        <authorList>
            <person name="Boriskina E.V."/>
            <person name="Gordinskaya N.A."/>
            <person name="Kropotov V.S."/>
            <person name="Alekseeva A.E."/>
            <person name="Makhova M.A."/>
            <person name="Kryazhev D.V."/>
            <person name="Shkurkina I.S."/>
        </authorList>
    </citation>
    <scope>NUCLEOTIDE SEQUENCE [LARGE SCALE GENOMIC DNA]</scope>
    <source>
        <strain evidence="1 2">NNCa 2741</strain>
    </source>
</reference>
<dbReference type="GeneID" id="78300736"/>
<evidence type="ECO:0008006" key="3">
    <source>
        <dbReference type="Google" id="ProtNLM"/>
    </source>
</evidence>
<dbReference type="EMBL" id="JAZGJU010000008">
    <property type="protein sequence ID" value="MEE6126862.1"/>
    <property type="molecule type" value="Genomic_DNA"/>
</dbReference>
<gene>
    <name evidence="1" type="ORF">V2E39_05595</name>
</gene>
<dbReference type="RefSeq" id="WP_229047705.1">
    <property type="nucleotide sequence ID" value="NZ_CP073074.1"/>
</dbReference>
<sequence>MKLIFKGDQTNIKTAVDKANEILNNPAFFEEIKKIPAFYNTQLTPAQISDILRDANQDIQVETYWRFNPFRPGTCVNAKTVSATLIKLNTRCFSNNLKTAVNTLIHESVHAADFLDGNWDFTHVDNSNEGEEDGTAPWMIGKLAEQFV</sequence>
<accession>A0ABU7QWB2</accession>
<keyword evidence="2" id="KW-1185">Reference proteome</keyword>
<dbReference type="Proteomes" id="UP001350005">
    <property type="component" value="Unassembled WGS sequence"/>
</dbReference>
<comment type="caution">
    <text evidence="1">The sequence shown here is derived from an EMBL/GenBank/DDBJ whole genome shotgun (WGS) entry which is preliminary data.</text>
</comment>
<proteinExistence type="predicted"/>